<dbReference type="PROSITE" id="PS00870">
    <property type="entry name" value="CLPAB_1"/>
    <property type="match status" value="1"/>
</dbReference>
<evidence type="ECO:0000313" key="6">
    <source>
        <dbReference type="Proteomes" id="UP000321947"/>
    </source>
</evidence>
<dbReference type="GO" id="GO:0005524">
    <property type="term" value="F:ATP binding"/>
    <property type="evidence" value="ECO:0007669"/>
    <property type="project" value="UniProtKB-KW"/>
</dbReference>
<dbReference type="PANTHER" id="PTHR11638">
    <property type="entry name" value="ATP-DEPENDENT CLP PROTEASE"/>
    <property type="match status" value="1"/>
</dbReference>
<evidence type="ECO:0000256" key="4">
    <source>
        <dbReference type="SAM" id="MobiDB-lite"/>
    </source>
</evidence>
<feature type="region of interest" description="Disordered" evidence="4">
    <location>
        <begin position="228"/>
        <end position="247"/>
    </location>
</feature>
<keyword evidence="1" id="KW-0677">Repeat</keyword>
<dbReference type="Proteomes" id="UP000321947">
    <property type="component" value="Unassembled WGS sequence"/>
</dbReference>
<evidence type="ECO:0000256" key="2">
    <source>
        <dbReference type="ARBA" id="ARBA00022741"/>
    </source>
</evidence>
<comment type="caution">
    <text evidence="5">The sequence shown here is derived from an EMBL/GenBank/DDBJ whole genome shotgun (WGS) entry which is preliminary data.</text>
</comment>
<dbReference type="GO" id="GO:0005737">
    <property type="term" value="C:cytoplasm"/>
    <property type="evidence" value="ECO:0007669"/>
    <property type="project" value="TreeGrafter"/>
</dbReference>
<organism evidence="5 6">
    <name type="scientific">Cucumis melo var. makuwa</name>
    <name type="common">Oriental melon</name>
    <dbReference type="NCBI Taxonomy" id="1194695"/>
    <lineage>
        <taxon>Eukaryota</taxon>
        <taxon>Viridiplantae</taxon>
        <taxon>Streptophyta</taxon>
        <taxon>Embryophyta</taxon>
        <taxon>Tracheophyta</taxon>
        <taxon>Spermatophyta</taxon>
        <taxon>Magnoliopsida</taxon>
        <taxon>eudicotyledons</taxon>
        <taxon>Gunneridae</taxon>
        <taxon>Pentapetalae</taxon>
        <taxon>rosids</taxon>
        <taxon>fabids</taxon>
        <taxon>Cucurbitales</taxon>
        <taxon>Cucurbitaceae</taxon>
        <taxon>Benincaseae</taxon>
        <taxon>Cucumis</taxon>
    </lineage>
</organism>
<dbReference type="Gene3D" id="3.40.50.300">
    <property type="entry name" value="P-loop containing nucleotide triphosphate hydrolases"/>
    <property type="match status" value="1"/>
</dbReference>
<protein>
    <submittedName>
        <fullName evidence="5">Chaperone protein ClpC1 chloroplastic</fullName>
    </submittedName>
</protein>
<dbReference type="InterPro" id="IPR027417">
    <property type="entry name" value="P-loop_NTPase"/>
</dbReference>
<dbReference type="AlphaFoldDB" id="A0A5D3DEP3"/>
<evidence type="ECO:0000313" key="5">
    <source>
        <dbReference type="EMBL" id="TYK21918.1"/>
    </source>
</evidence>
<reference evidence="5 6" key="1">
    <citation type="submission" date="2019-08" db="EMBL/GenBank/DDBJ databases">
        <title>Draft genome sequences of two oriental melons (Cucumis melo L. var makuwa).</title>
        <authorList>
            <person name="Kwon S.-Y."/>
        </authorList>
    </citation>
    <scope>NUCLEOTIDE SEQUENCE [LARGE SCALE GENOMIC DNA]</scope>
    <source>
        <strain evidence="6">cv. Chang Bougi</strain>
        <tissue evidence="5">Leaf</tissue>
    </source>
</reference>
<dbReference type="GO" id="GO:0016887">
    <property type="term" value="F:ATP hydrolysis activity"/>
    <property type="evidence" value="ECO:0007669"/>
    <property type="project" value="TreeGrafter"/>
</dbReference>
<proteinExistence type="predicted"/>
<keyword evidence="3" id="KW-0067">ATP-binding</keyword>
<dbReference type="GO" id="GO:0034605">
    <property type="term" value="P:cellular response to heat"/>
    <property type="evidence" value="ECO:0007669"/>
    <property type="project" value="TreeGrafter"/>
</dbReference>
<dbReference type="InterPro" id="IPR050130">
    <property type="entry name" value="ClpA_ClpB"/>
</dbReference>
<evidence type="ECO:0000256" key="1">
    <source>
        <dbReference type="ARBA" id="ARBA00022737"/>
    </source>
</evidence>
<gene>
    <name evidence="5" type="ORF">E5676_scaffold494G00600</name>
</gene>
<feature type="compositionally biased region" description="Basic and acidic residues" evidence="4">
    <location>
        <begin position="268"/>
        <end position="277"/>
    </location>
</feature>
<evidence type="ECO:0000256" key="3">
    <source>
        <dbReference type="ARBA" id="ARBA00022840"/>
    </source>
</evidence>
<keyword evidence="2" id="KW-0547">Nucleotide-binding</keyword>
<dbReference type="InterPro" id="IPR018368">
    <property type="entry name" value="ClpA/B_CS1"/>
</dbReference>
<dbReference type="PANTHER" id="PTHR11638:SF155">
    <property type="entry name" value="CHAPERONE PROTEIN CLPC1, CHLOROPLASTIC-LIKE"/>
    <property type="match status" value="1"/>
</dbReference>
<name>A0A5D3DEP3_CUCMM</name>
<dbReference type="EMBL" id="SSTD01005479">
    <property type="protein sequence ID" value="TYK21918.1"/>
    <property type="molecule type" value="Genomic_DNA"/>
</dbReference>
<feature type="compositionally biased region" description="Basic and acidic residues" evidence="4">
    <location>
        <begin position="230"/>
        <end position="245"/>
    </location>
</feature>
<feature type="region of interest" description="Disordered" evidence="4">
    <location>
        <begin position="258"/>
        <end position="277"/>
    </location>
</feature>
<sequence>MEHSPVGSPVSEQKGEIELKTVVINEVKIQLPEDKLGDLIPIVSEETSKKENELKEQKERERFSTSCPARVKVVSDSKFLYNGFREGKGLFLDGAAIVKSSGALCLTSNSQNATLADSFLAYLDELSNVINLDMGLLVAGTKYRGEFEERFKKLIEEIKQSDGAGAAKGAIDAANILKPTLARGQLQVVKEVTGAKFDDLVHAIDTVRRGDERNTRHNRQHLLAYHRNRVREDGQESSRNDREGEVWAFGNKSKSTWRKGISARKVGNKNERVGRAS</sequence>
<accession>A0A5D3DEP3</accession>